<dbReference type="InterPro" id="IPR016164">
    <property type="entry name" value="FAD-linked_Oxase-like_C"/>
</dbReference>
<sequence length="494" mass="53652">MALILRICKRSTKTLTCQRSRQVRLLSNDVVTQFQNLLGESNVSIAETTRQHHGQDESPFPGAMPDVVVSPKNTEQVSSVAKICYERKLPMIPYGTGTGLEGGVCAVKGGVCLDLSQMEESIDVNMSDLDATVTASITRIALNNYLHDTGLWFPIDPGADASLCGMVATSASGTTAVRYGTMRENVINLEVVLADGSILHTAGKGLHPRKTAAGYNLTNLFVGSEGTLGIITKATLRLYSIPEKMSATCSFPSTEDAINSVEQILLYNVPIVRIEFLDESAVDACNKYSHLDHPVQPMIFLEFYGSKAEIESQVDIVEEVISSQNGTELKWAKTTEEHSKLWKARHNALYAAKALRPGSKAKITDVAVPISKLAEILTKTKEEIKKEDLLCCIVGHVGDGNFHCLVMHDPSNQQELEKIEAFSSKLAIFAQDLGGTCTGEHGIGLGKMKLLEREVGNTGMSVMKSIKKALDPHNLLNPGHTVEIKLSEIVLSQS</sequence>
<gene>
    <name evidence="16" type="ORF">TRIADDRAFT_51388</name>
</gene>
<dbReference type="Proteomes" id="UP000009022">
    <property type="component" value="Unassembled WGS sequence"/>
</dbReference>
<evidence type="ECO:0000313" key="17">
    <source>
        <dbReference type="Proteomes" id="UP000009022"/>
    </source>
</evidence>
<comment type="function">
    <text evidence="12">Involved in D-lactate, but not L-lactate catabolic process.</text>
</comment>
<dbReference type="Gene3D" id="3.30.465.10">
    <property type="match status" value="1"/>
</dbReference>
<dbReference type="EC" id="1.1.2.4" evidence="10"/>
<evidence type="ECO:0000256" key="12">
    <source>
        <dbReference type="ARBA" id="ARBA00053432"/>
    </source>
</evidence>
<dbReference type="FunFam" id="3.30.43.10:FF:000010">
    <property type="entry name" value="probable D-lactate dehydrogenase, mitochondrial"/>
    <property type="match status" value="1"/>
</dbReference>
<dbReference type="Gene3D" id="3.30.70.2740">
    <property type="match status" value="1"/>
</dbReference>
<evidence type="ECO:0000256" key="8">
    <source>
        <dbReference type="ARBA" id="ARBA00023002"/>
    </source>
</evidence>
<comment type="similarity">
    <text evidence="3">Belongs to the FAD-binding oxidoreductase/transferase type 4 family.</text>
</comment>
<evidence type="ECO:0000256" key="13">
    <source>
        <dbReference type="ARBA" id="ARBA00063083"/>
    </source>
</evidence>
<keyword evidence="4" id="KW-0285">Flavoprotein</keyword>
<reference evidence="16 17" key="1">
    <citation type="journal article" date="2008" name="Nature">
        <title>The Trichoplax genome and the nature of placozoans.</title>
        <authorList>
            <person name="Srivastava M."/>
            <person name="Begovic E."/>
            <person name="Chapman J."/>
            <person name="Putnam N.H."/>
            <person name="Hellsten U."/>
            <person name="Kawashima T."/>
            <person name="Kuo A."/>
            <person name="Mitros T."/>
            <person name="Salamov A."/>
            <person name="Carpenter M.L."/>
            <person name="Signorovitch A.Y."/>
            <person name="Moreno M.A."/>
            <person name="Kamm K."/>
            <person name="Grimwood J."/>
            <person name="Schmutz J."/>
            <person name="Shapiro H."/>
            <person name="Grigoriev I.V."/>
            <person name="Buss L.W."/>
            <person name="Schierwater B."/>
            <person name="Dellaporta S.L."/>
            <person name="Rokhsar D.S."/>
        </authorList>
    </citation>
    <scope>NUCLEOTIDE SEQUENCE [LARGE SCALE GENOMIC DNA]</scope>
    <source>
        <strain evidence="16 17">Grell-BS-1999</strain>
    </source>
</reference>
<evidence type="ECO:0000256" key="9">
    <source>
        <dbReference type="ARBA" id="ARBA00023128"/>
    </source>
</evidence>
<dbReference type="KEGG" id="tad:TRIADDRAFT_51388"/>
<dbReference type="HOGENOM" id="CLU_017779_3_0_1"/>
<dbReference type="RefSeq" id="XP_002107659.1">
    <property type="nucleotide sequence ID" value="XM_002107623.1"/>
</dbReference>
<dbReference type="SUPFAM" id="SSF56176">
    <property type="entry name" value="FAD-binding/transporter-associated domain-like"/>
    <property type="match status" value="1"/>
</dbReference>
<evidence type="ECO:0000256" key="2">
    <source>
        <dbReference type="ARBA" id="ARBA00004173"/>
    </source>
</evidence>
<dbReference type="GeneID" id="6748874"/>
<dbReference type="PANTHER" id="PTHR11748:SF111">
    <property type="entry name" value="D-LACTATE DEHYDROGENASE, MITOCHONDRIAL-RELATED"/>
    <property type="match status" value="1"/>
</dbReference>
<evidence type="ECO:0000256" key="11">
    <source>
        <dbReference type="ARBA" id="ARBA00051477"/>
    </source>
</evidence>
<dbReference type="InterPro" id="IPR016171">
    <property type="entry name" value="Vanillyl_alc_oxidase_C-sub2"/>
</dbReference>
<keyword evidence="6" id="KW-0809">Transit peptide</keyword>
<keyword evidence="7" id="KW-0007">Acetylation</keyword>
<dbReference type="OMA" id="GQGFEWA"/>
<dbReference type="InterPro" id="IPR004113">
    <property type="entry name" value="FAD-bd_oxidored_4_C"/>
</dbReference>
<dbReference type="EMBL" id="DS985241">
    <property type="protein sequence ID" value="EDV28457.1"/>
    <property type="molecule type" value="Genomic_DNA"/>
</dbReference>
<dbReference type="PhylomeDB" id="B3RIV9"/>
<dbReference type="FunFam" id="3.30.70.2740:FF:000001">
    <property type="entry name" value="D-lactate dehydrogenase mitochondrial"/>
    <property type="match status" value="1"/>
</dbReference>
<comment type="cofactor">
    <cofactor evidence="1">
        <name>FAD</name>
        <dbReference type="ChEBI" id="CHEBI:57692"/>
    </cofactor>
</comment>
<evidence type="ECO:0000256" key="10">
    <source>
        <dbReference type="ARBA" id="ARBA00038897"/>
    </source>
</evidence>
<accession>B3RIV9</accession>
<evidence type="ECO:0000256" key="4">
    <source>
        <dbReference type="ARBA" id="ARBA00022630"/>
    </source>
</evidence>
<dbReference type="GO" id="GO:1903457">
    <property type="term" value="P:lactate catabolic process"/>
    <property type="evidence" value="ECO:0000318"/>
    <property type="project" value="GO_Central"/>
</dbReference>
<dbReference type="InterPro" id="IPR016169">
    <property type="entry name" value="FAD-bd_PCMH_sub2"/>
</dbReference>
<evidence type="ECO:0000256" key="1">
    <source>
        <dbReference type="ARBA" id="ARBA00001974"/>
    </source>
</evidence>
<dbReference type="InterPro" id="IPR036318">
    <property type="entry name" value="FAD-bd_PCMH-like_sf"/>
</dbReference>
<dbReference type="STRING" id="10228.B3RIV9"/>
<keyword evidence="8" id="KW-0560">Oxidoreductase</keyword>
<dbReference type="InParanoid" id="B3RIV9"/>
<comment type="catalytic activity">
    <reaction evidence="11">
        <text>(R)-lactate + 2 Fe(III)-[cytochrome c] = 2 Fe(II)-[cytochrome c] + pyruvate + 2 H(+)</text>
        <dbReference type="Rhea" id="RHEA:13521"/>
        <dbReference type="Rhea" id="RHEA-COMP:10350"/>
        <dbReference type="Rhea" id="RHEA-COMP:14399"/>
        <dbReference type="ChEBI" id="CHEBI:15361"/>
        <dbReference type="ChEBI" id="CHEBI:15378"/>
        <dbReference type="ChEBI" id="CHEBI:16004"/>
        <dbReference type="ChEBI" id="CHEBI:29033"/>
        <dbReference type="ChEBI" id="CHEBI:29034"/>
        <dbReference type="EC" id="1.1.2.4"/>
    </reaction>
    <physiologicalReaction direction="left-to-right" evidence="11">
        <dbReference type="Rhea" id="RHEA:13522"/>
    </physiologicalReaction>
</comment>
<dbReference type="CTD" id="6748874"/>
<dbReference type="GO" id="GO:0050660">
    <property type="term" value="F:flavin adenine dinucleotide binding"/>
    <property type="evidence" value="ECO:0000318"/>
    <property type="project" value="GO_Central"/>
</dbReference>
<evidence type="ECO:0000256" key="5">
    <source>
        <dbReference type="ARBA" id="ARBA00022827"/>
    </source>
</evidence>
<evidence type="ECO:0000256" key="3">
    <source>
        <dbReference type="ARBA" id="ARBA00008000"/>
    </source>
</evidence>
<dbReference type="InterPro" id="IPR016166">
    <property type="entry name" value="FAD-bd_PCMH"/>
</dbReference>
<feature type="domain" description="FAD-binding PCMH-type" evidence="15">
    <location>
        <begin position="61"/>
        <end position="241"/>
    </location>
</feature>
<dbReference type="GO" id="GO:0005739">
    <property type="term" value="C:mitochondrion"/>
    <property type="evidence" value="ECO:0000318"/>
    <property type="project" value="GO_Central"/>
</dbReference>
<dbReference type="Gene3D" id="1.10.45.10">
    <property type="entry name" value="Vanillyl-alcohol Oxidase, Chain A, domain 4"/>
    <property type="match status" value="1"/>
</dbReference>
<dbReference type="SUPFAM" id="SSF55103">
    <property type="entry name" value="FAD-linked oxidases, C-terminal domain"/>
    <property type="match status" value="1"/>
</dbReference>
<proteinExistence type="inferred from homology"/>
<dbReference type="GO" id="GO:0008720">
    <property type="term" value="F:D-lactate dehydrogenase (NAD+) activity"/>
    <property type="evidence" value="ECO:0000318"/>
    <property type="project" value="GO_Central"/>
</dbReference>
<dbReference type="Pfam" id="PF01565">
    <property type="entry name" value="FAD_binding_4"/>
    <property type="match status" value="1"/>
</dbReference>
<dbReference type="FunFam" id="3.30.465.10:FF:000030">
    <property type="entry name" value="probable D-lactate dehydrogenase, mitochondrial"/>
    <property type="match status" value="1"/>
</dbReference>
<evidence type="ECO:0000256" key="14">
    <source>
        <dbReference type="ARBA" id="ARBA00072812"/>
    </source>
</evidence>
<name>B3RIV9_TRIAD</name>
<evidence type="ECO:0000256" key="7">
    <source>
        <dbReference type="ARBA" id="ARBA00022990"/>
    </source>
</evidence>
<comment type="subunit">
    <text evidence="13">Interacts with CSRP3.</text>
</comment>
<dbReference type="InterPro" id="IPR006094">
    <property type="entry name" value="Oxid_FAD_bind_N"/>
</dbReference>
<dbReference type="PANTHER" id="PTHR11748">
    <property type="entry name" value="D-LACTATE DEHYDROGENASE"/>
    <property type="match status" value="1"/>
</dbReference>
<evidence type="ECO:0000313" key="16">
    <source>
        <dbReference type="EMBL" id="EDV28457.1"/>
    </source>
</evidence>
<dbReference type="GO" id="GO:0071949">
    <property type="term" value="F:FAD binding"/>
    <property type="evidence" value="ECO:0007669"/>
    <property type="project" value="InterPro"/>
</dbReference>
<evidence type="ECO:0000259" key="15">
    <source>
        <dbReference type="PROSITE" id="PS51387"/>
    </source>
</evidence>
<dbReference type="AlphaFoldDB" id="B3RIV9"/>
<organism evidence="16 17">
    <name type="scientific">Trichoplax adhaerens</name>
    <name type="common">Trichoplax reptans</name>
    <dbReference type="NCBI Taxonomy" id="10228"/>
    <lineage>
        <taxon>Eukaryota</taxon>
        <taxon>Metazoa</taxon>
        <taxon>Placozoa</taxon>
        <taxon>Uniplacotomia</taxon>
        <taxon>Trichoplacea</taxon>
        <taxon>Trichoplacidae</taxon>
        <taxon>Trichoplax</taxon>
    </lineage>
</organism>
<keyword evidence="9" id="KW-0496">Mitochondrion</keyword>
<evidence type="ECO:0000256" key="6">
    <source>
        <dbReference type="ARBA" id="ARBA00022946"/>
    </source>
</evidence>
<keyword evidence="17" id="KW-1185">Reference proteome</keyword>
<protein>
    <recommendedName>
        <fullName evidence="14">Probable D-lactate dehydrogenase, mitochondrial</fullName>
        <ecNumber evidence="10">1.1.2.4</ecNumber>
    </recommendedName>
</protein>
<dbReference type="Pfam" id="PF02913">
    <property type="entry name" value="FAD-oxidase_C"/>
    <property type="match status" value="1"/>
</dbReference>
<dbReference type="PROSITE" id="PS51387">
    <property type="entry name" value="FAD_PCMH"/>
    <property type="match status" value="1"/>
</dbReference>
<comment type="subcellular location">
    <subcellularLocation>
        <location evidence="2">Mitochondrion</location>
    </subcellularLocation>
</comment>
<dbReference type="eggNOG" id="KOG1231">
    <property type="taxonomic scope" value="Eukaryota"/>
</dbReference>
<keyword evidence="5" id="KW-0274">FAD</keyword>
<dbReference type="OrthoDB" id="5332616at2759"/>
<dbReference type="GO" id="GO:0004458">
    <property type="term" value="F:D-lactate dehydrogenase (cytochrome) activity"/>
    <property type="evidence" value="ECO:0000318"/>
    <property type="project" value="GO_Central"/>
</dbReference>
<dbReference type="FunFam" id="1.10.45.10:FF:000001">
    <property type="entry name" value="D-lactate dehydrogenase mitochondrial"/>
    <property type="match status" value="1"/>
</dbReference>